<proteinExistence type="predicted"/>
<protein>
    <recommendedName>
        <fullName evidence="1">ASCH domain-containing protein</fullName>
    </recommendedName>
</protein>
<sequence>MSPVNLKDWMEEVVKYTLESHINETLEFDLGLSKSFCSNLLKLDPDDPNTSTATESFEGVPPYPLYKRLASALLESINSKAFCRKYSDLNFIPEGSSSKQEENEWKKLVLDKGSEIVNILKSVVHELHVQEPFFSQLKDGKKTIEGRCAIGDYNRIGSGTLICFNKCVVFEVQDAHWYASFSEMLGAESLAKVLPGVETIEEGIQIYRNFYTEEKEKTNGVLAIHVLKVDVQPYACLATLLSVLSYGGVQGLLGLTHTTGTIPNALPPPRSTLLSSFTLPYKPNHLTLENLMASKGSSGSTKLETAYLIAESVDNFLIVVFLAHLYSERLDRLVYENYIWLNCKFSHWLEVEGCTLTHGARALAKHANRSTSKYWGTLEGSDAIENVSFSPLKNGVEFEVVGSRSIGCMCNLKGKTYLFAACAYQMSIHILDYDKNGLAMDVVCHVIEHCGWLNVHIVPPHGAVFEIRVADGYGARWSKDGCKFPGLSSFLIRWRRYGFEPACQPINSSELAELGNLRAVEYKANSALSALSASHHTPPRIYPGAIWRKGAKTNFSRFSKIFFI</sequence>
<reference evidence="2 3" key="1">
    <citation type="journal article" date="2016" name="G3 (Bethesda)">
        <title>First Draft Assembly and Annotation of the Genome of a California Endemic Oak Quercus lobata Nee (Fagaceae).</title>
        <authorList>
            <person name="Sork V.L."/>
            <person name="Fitz-Gibbon S.T."/>
            <person name="Puiu D."/>
            <person name="Crepeau M."/>
            <person name="Gugger P.F."/>
            <person name="Sherman R."/>
            <person name="Stevens K."/>
            <person name="Langley C.H."/>
            <person name="Pellegrini M."/>
            <person name="Salzberg S.L."/>
        </authorList>
    </citation>
    <scope>NUCLEOTIDE SEQUENCE [LARGE SCALE GENOMIC DNA]</scope>
    <source>
        <strain evidence="2 3">cv. SW786</strain>
    </source>
</reference>
<dbReference type="Gene3D" id="2.30.130.30">
    <property type="entry name" value="Hypothetical protein"/>
    <property type="match status" value="1"/>
</dbReference>
<keyword evidence="3" id="KW-1185">Reference proteome</keyword>
<dbReference type="FunCoup" id="A0A7N2MSZ8">
    <property type="interactions" value="381"/>
</dbReference>
<dbReference type="SMART" id="SM01022">
    <property type="entry name" value="ASCH"/>
    <property type="match status" value="1"/>
</dbReference>
<dbReference type="Pfam" id="PF04266">
    <property type="entry name" value="ASCH"/>
    <property type="match status" value="1"/>
</dbReference>
<evidence type="ECO:0000313" key="3">
    <source>
        <dbReference type="Proteomes" id="UP000594261"/>
    </source>
</evidence>
<evidence type="ECO:0000259" key="1">
    <source>
        <dbReference type="SMART" id="SM01022"/>
    </source>
</evidence>
<dbReference type="CDD" id="cd06555">
    <property type="entry name" value="ASCH_PF0470_like"/>
    <property type="match status" value="1"/>
</dbReference>
<dbReference type="InterPro" id="IPR015947">
    <property type="entry name" value="PUA-like_sf"/>
</dbReference>
<dbReference type="SUPFAM" id="SSF88697">
    <property type="entry name" value="PUA domain-like"/>
    <property type="match status" value="1"/>
</dbReference>
<dbReference type="AlphaFoldDB" id="A0A7N2MSZ8"/>
<reference evidence="2" key="2">
    <citation type="submission" date="2021-01" db="UniProtKB">
        <authorList>
            <consortium name="EnsemblPlants"/>
        </authorList>
    </citation>
    <scope>IDENTIFICATION</scope>
</reference>
<dbReference type="InterPro" id="IPR007374">
    <property type="entry name" value="ASCH_domain"/>
</dbReference>
<dbReference type="EMBL" id="LRBV02000010">
    <property type="status" value="NOT_ANNOTATED_CDS"/>
    <property type="molecule type" value="Genomic_DNA"/>
</dbReference>
<dbReference type="InParanoid" id="A0A7N2MSZ8"/>
<dbReference type="Proteomes" id="UP000594261">
    <property type="component" value="Chromosome 10"/>
</dbReference>
<name>A0A7N2MSZ8_QUELO</name>
<dbReference type="EnsemblPlants" id="QL10p051312:mrna">
    <property type="protein sequence ID" value="QL10p051312:mrna"/>
    <property type="gene ID" value="QL10p051312"/>
</dbReference>
<dbReference type="Gramene" id="QL10p051312:mrna">
    <property type="protein sequence ID" value="QL10p051312:mrna"/>
    <property type="gene ID" value="QL10p051312"/>
</dbReference>
<accession>A0A7N2MSZ8</accession>
<dbReference type="PANTHER" id="PTHR34204">
    <property type="entry name" value="RNA-BINDING ASCH DOMAIN PROTEIN"/>
    <property type="match status" value="1"/>
</dbReference>
<dbReference type="PANTHER" id="PTHR34204:SF2">
    <property type="entry name" value="RNA-BINDING ASCH DOMAIN PROTEIN"/>
    <property type="match status" value="1"/>
</dbReference>
<evidence type="ECO:0000313" key="2">
    <source>
        <dbReference type="EnsemblPlants" id="QL10p051312:mrna"/>
    </source>
</evidence>
<organism evidence="2 3">
    <name type="scientific">Quercus lobata</name>
    <name type="common">Valley oak</name>
    <dbReference type="NCBI Taxonomy" id="97700"/>
    <lineage>
        <taxon>Eukaryota</taxon>
        <taxon>Viridiplantae</taxon>
        <taxon>Streptophyta</taxon>
        <taxon>Embryophyta</taxon>
        <taxon>Tracheophyta</taxon>
        <taxon>Spermatophyta</taxon>
        <taxon>Magnoliopsida</taxon>
        <taxon>eudicotyledons</taxon>
        <taxon>Gunneridae</taxon>
        <taxon>Pentapetalae</taxon>
        <taxon>rosids</taxon>
        <taxon>fabids</taxon>
        <taxon>Fagales</taxon>
        <taxon>Fagaceae</taxon>
        <taxon>Quercus</taxon>
    </lineage>
</organism>
<feature type="domain" description="ASCH" evidence="1">
    <location>
        <begin position="127"/>
        <end position="230"/>
    </location>
</feature>